<proteinExistence type="predicted"/>
<keyword evidence="2" id="KW-1133">Transmembrane helix</keyword>
<name>A0A2M4C165_9DIPT</name>
<dbReference type="InterPro" id="IPR036846">
    <property type="entry name" value="GM2-AP_sf"/>
</dbReference>
<keyword evidence="2" id="KW-0812">Transmembrane</keyword>
<dbReference type="EMBL" id="GGFJ01009770">
    <property type="protein sequence ID" value="MBW58911.1"/>
    <property type="molecule type" value="Transcribed_RNA"/>
</dbReference>
<keyword evidence="2" id="KW-0472">Membrane</keyword>
<reference evidence="3" key="1">
    <citation type="submission" date="2018-01" db="EMBL/GenBank/DDBJ databases">
        <title>An insight into the sialome of Amazonian anophelines.</title>
        <authorList>
            <person name="Ribeiro J.M."/>
            <person name="Scarpassa V."/>
            <person name="Calvo E."/>
        </authorList>
    </citation>
    <scope>NUCLEOTIDE SEQUENCE</scope>
    <source>
        <tissue evidence="3">Salivary glands</tissue>
    </source>
</reference>
<protein>
    <submittedName>
        <fullName evidence="3">Putative 16.8 kDa salivary secreted protein</fullName>
    </submittedName>
</protein>
<sequence>MATRSASTSAICTGLRIPVLLIVVGFLGVSFACNGGYKLRVKQIENCAGPDAVITADNNFTVVLTKDCDVKARGCVRFKDFKTANAKYTISKDGVQVMQGSMDLCNQASRPRRTENIAALLRTLGVPEKCPVEAGQICIEPTQAVNIQRFQQYLSLARGSISVDIAVQHDSGKSCFKIRFDITK</sequence>
<organism evidence="3">
    <name type="scientific">Anopheles marajoara</name>
    <dbReference type="NCBI Taxonomy" id="58244"/>
    <lineage>
        <taxon>Eukaryota</taxon>
        <taxon>Metazoa</taxon>
        <taxon>Ecdysozoa</taxon>
        <taxon>Arthropoda</taxon>
        <taxon>Hexapoda</taxon>
        <taxon>Insecta</taxon>
        <taxon>Pterygota</taxon>
        <taxon>Neoptera</taxon>
        <taxon>Endopterygota</taxon>
        <taxon>Diptera</taxon>
        <taxon>Nematocera</taxon>
        <taxon>Culicoidea</taxon>
        <taxon>Culicidae</taxon>
        <taxon>Anophelinae</taxon>
        <taxon>Anopheles</taxon>
    </lineage>
</organism>
<dbReference type="AlphaFoldDB" id="A0A2M4C165"/>
<feature type="transmembrane region" description="Helical" evidence="2">
    <location>
        <begin position="15"/>
        <end position="33"/>
    </location>
</feature>
<evidence type="ECO:0000256" key="2">
    <source>
        <dbReference type="SAM" id="Phobius"/>
    </source>
</evidence>
<dbReference type="Gene3D" id="2.70.220.10">
    <property type="entry name" value="Ganglioside GM2 activator"/>
    <property type="match status" value="1"/>
</dbReference>
<accession>A0A2M4C165</accession>
<dbReference type="PROSITE" id="PS51257">
    <property type="entry name" value="PROKAR_LIPOPROTEIN"/>
    <property type="match status" value="1"/>
</dbReference>
<evidence type="ECO:0000256" key="1">
    <source>
        <dbReference type="ARBA" id="ARBA00022729"/>
    </source>
</evidence>
<evidence type="ECO:0000313" key="3">
    <source>
        <dbReference type="EMBL" id="MBW58911.1"/>
    </source>
</evidence>
<keyword evidence="1" id="KW-0732">Signal</keyword>